<dbReference type="GO" id="GO:0015940">
    <property type="term" value="P:pantothenate biosynthetic process"/>
    <property type="evidence" value="ECO:0007669"/>
    <property type="project" value="UniProtKB-UniPathway"/>
</dbReference>
<keyword evidence="4 10" id="KW-0436">Ligase</keyword>
<organism evidence="10">
    <name type="scientific">hydrothermal vent metagenome</name>
    <dbReference type="NCBI Taxonomy" id="652676"/>
    <lineage>
        <taxon>unclassified sequences</taxon>
        <taxon>metagenomes</taxon>
        <taxon>ecological metagenomes</taxon>
    </lineage>
</organism>
<dbReference type="GO" id="GO:0005829">
    <property type="term" value="C:cytosol"/>
    <property type="evidence" value="ECO:0007669"/>
    <property type="project" value="TreeGrafter"/>
</dbReference>
<dbReference type="SUPFAM" id="SSF52374">
    <property type="entry name" value="Nucleotidylyl transferase"/>
    <property type="match status" value="1"/>
</dbReference>
<evidence type="ECO:0000256" key="3">
    <source>
        <dbReference type="ARBA" id="ARBA00012219"/>
    </source>
</evidence>
<dbReference type="PANTHER" id="PTHR21299">
    <property type="entry name" value="CYTIDYLATE KINASE/PANTOATE-BETA-ALANINE LIGASE"/>
    <property type="match status" value="1"/>
</dbReference>
<evidence type="ECO:0000256" key="5">
    <source>
        <dbReference type="ARBA" id="ARBA00022655"/>
    </source>
</evidence>
<dbReference type="FunFam" id="3.40.50.620:FF:000013">
    <property type="entry name" value="Pantothenate synthetase"/>
    <property type="match status" value="1"/>
</dbReference>
<evidence type="ECO:0000313" key="10">
    <source>
        <dbReference type="EMBL" id="VAW38363.1"/>
    </source>
</evidence>
<dbReference type="FunFam" id="3.30.1300.10:FF:000001">
    <property type="entry name" value="Pantothenate synthetase"/>
    <property type="match status" value="1"/>
</dbReference>
<dbReference type="GO" id="GO:0005524">
    <property type="term" value="F:ATP binding"/>
    <property type="evidence" value="ECO:0007669"/>
    <property type="project" value="UniProtKB-KW"/>
</dbReference>
<evidence type="ECO:0000256" key="2">
    <source>
        <dbReference type="ARBA" id="ARBA00009256"/>
    </source>
</evidence>
<proteinExistence type="inferred from homology"/>
<dbReference type="UniPathway" id="UPA00028">
    <property type="reaction ID" value="UER00005"/>
</dbReference>
<comment type="pathway">
    <text evidence="1">Cofactor biosynthesis; (R)-pantothenate biosynthesis; (R)-pantothenate from (R)-pantoate and beta-alanine: step 1/1.</text>
</comment>
<protein>
    <recommendedName>
        <fullName evidence="3">pantoate--beta-alanine ligase (AMP-forming)</fullName>
        <ecNumber evidence="3">6.3.2.1</ecNumber>
    </recommendedName>
    <alternativeName>
        <fullName evidence="8">Pantoate-activating enzyme</fullName>
    </alternativeName>
</protein>
<gene>
    <name evidence="10" type="ORF">MNBD_DELTA03-716</name>
</gene>
<dbReference type="Pfam" id="PF02569">
    <property type="entry name" value="Pantoate_ligase"/>
    <property type="match status" value="1"/>
</dbReference>
<dbReference type="Gene3D" id="3.40.50.620">
    <property type="entry name" value="HUPs"/>
    <property type="match status" value="1"/>
</dbReference>
<name>A0A3B0VDF5_9ZZZZ</name>
<comment type="catalytic activity">
    <reaction evidence="9">
        <text>(R)-pantoate + beta-alanine + ATP = (R)-pantothenate + AMP + diphosphate + H(+)</text>
        <dbReference type="Rhea" id="RHEA:10912"/>
        <dbReference type="ChEBI" id="CHEBI:15378"/>
        <dbReference type="ChEBI" id="CHEBI:15980"/>
        <dbReference type="ChEBI" id="CHEBI:29032"/>
        <dbReference type="ChEBI" id="CHEBI:30616"/>
        <dbReference type="ChEBI" id="CHEBI:33019"/>
        <dbReference type="ChEBI" id="CHEBI:57966"/>
        <dbReference type="ChEBI" id="CHEBI:456215"/>
        <dbReference type="EC" id="6.3.2.1"/>
    </reaction>
</comment>
<dbReference type="InterPro" id="IPR014729">
    <property type="entry name" value="Rossmann-like_a/b/a_fold"/>
</dbReference>
<dbReference type="HAMAP" id="MF_00158">
    <property type="entry name" value="PanC"/>
    <property type="match status" value="1"/>
</dbReference>
<evidence type="ECO:0000256" key="8">
    <source>
        <dbReference type="ARBA" id="ARBA00032806"/>
    </source>
</evidence>
<evidence type="ECO:0000256" key="6">
    <source>
        <dbReference type="ARBA" id="ARBA00022741"/>
    </source>
</evidence>
<sequence length="286" mass="31162">MEIVHTPAAMSAWSRAARDGGRSLALVPTMGCLHAGHLSLMAAARQRADLLAVSIFVNPTQFGPDEDLAAYPRIFETDCQAAEEAGVDVIFAPDVSAVYPPGFQTMVRVKELTKGLCGASRPGHFDGVATVVAKLFNIIQPQLAVFGEKDFQQLAVVRAMVRDLNFAVEIVGSPIVREKDGLAMSSRNRYLSPAERQAALCLYQALQWARRQAAEGEQDCGRIIAHLTTAIADKPGVRVEYLEIVDNSDLRELEILTDSARLMMAVRIGRTRLIDNGALFPARDSK</sequence>
<dbReference type="EMBL" id="UOEX01000245">
    <property type="protein sequence ID" value="VAW38363.1"/>
    <property type="molecule type" value="Genomic_DNA"/>
</dbReference>
<reference evidence="10" key="1">
    <citation type="submission" date="2018-06" db="EMBL/GenBank/DDBJ databases">
        <authorList>
            <person name="Zhirakovskaya E."/>
        </authorList>
    </citation>
    <scope>NUCLEOTIDE SEQUENCE</scope>
</reference>
<dbReference type="CDD" id="cd00560">
    <property type="entry name" value="PanC"/>
    <property type="match status" value="1"/>
</dbReference>
<accession>A0A3B0VDF5</accession>
<keyword evidence="6" id="KW-0547">Nucleotide-binding</keyword>
<dbReference type="PANTHER" id="PTHR21299:SF1">
    <property type="entry name" value="PANTOATE--BETA-ALANINE LIGASE"/>
    <property type="match status" value="1"/>
</dbReference>
<keyword evidence="7" id="KW-0067">ATP-binding</keyword>
<evidence type="ECO:0000256" key="1">
    <source>
        <dbReference type="ARBA" id="ARBA00004990"/>
    </source>
</evidence>
<evidence type="ECO:0000256" key="9">
    <source>
        <dbReference type="ARBA" id="ARBA00048258"/>
    </source>
</evidence>
<dbReference type="AlphaFoldDB" id="A0A3B0VDF5"/>
<dbReference type="NCBIfam" id="TIGR00018">
    <property type="entry name" value="panC"/>
    <property type="match status" value="1"/>
</dbReference>
<keyword evidence="5" id="KW-0566">Pantothenate biosynthesis</keyword>
<dbReference type="Gene3D" id="3.30.1300.10">
    <property type="entry name" value="Pantoate-beta-alanine ligase, C-terminal domain"/>
    <property type="match status" value="1"/>
</dbReference>
<feature type="non-terminal residue" evidence="10">
    <location>
        <position position="286"/>
    </location>
</feature>
<evidence type="ECO:0000256" key="7">
    <source>
        <dbReference type="ARBA" id="ARBA00022840"/>
    </source>
</evidence>
<comment type="similarity">
    <text evidence="2">Belongs to the pantothenate synthetase family.</text>
</comment>
<dbReference type="GO" id="GO:0004592">
    <property type="term" value="F:pantoate-beta-alanine ligase activity"/>
    <property type="evidence" value="ECO:0007669"/>
    <property type="project" value="UniProtKB-EC"/>
</dbReference>
<dbReference type="InterPro" id="IPR042176">
    <property type="entry name" value="Pantoate_ligase_C"/>
</dbReference>
<evidence type="ECO:0000256" key="4">
    <source>
        <dbReference type="ARBA" id="ARBA00022598"/>
    </source>
</evidence>
<dbReference type="InterPro" id="IPR003721">
    <property type="entry name" value="Pantoate_ligase"/>
</dbReference>
<dbReference type="EC" id="6.3.2.1" evidence="3"/>